<accession>A0ABW3U8F1</accession>
<keyword evidence="12" id="KW-1185">Reference proteome</keyword>
<feature type="compositionally biased region" description="Low complexity" evidence="9">
    <location>
        <begin position="1453"/>
        <end position="1469"/>
    </location>
</feature>
<dbReference type="Pfam" id="PF00353">
    <property type="entry name" value="HemolysinCabind"/>
    <property type="match status" value="24"/>
</dbReference>
<feature type="compositionally biased region" description="Gly residues" evidence="9">
    <location>
        <begin position="2161"/>
        <end position="2172"/>
    </location>
</feature>
<feature type="domain" description="Haemolysin-type calcium binding-related" evidence="10">
    <location>
        <begin position="2276"/>
        <end position="2315"/>
    </location>
</feature>
<keyword evidence="5" id="KW-0677">Repeat</keyword>
<dbReference type="PANTHER" id="PTHR38340:SF1">
    <property type="entry name" value="S-LAYER PROTEIN"/>
    <property type="match status" value="1"/>
</dbReference>
<comment type="subcellular location">
    <subcellularLocation>
        <location evidence="1">Membrane</location>
    </subcellularLocation>
    <subcellularLocation>
        <location evidence="2">Secreted</location>
    </subcellularLocation>
</comment>
<evidence type="ECO:0000256" key="9">
    <source>
        <dbReference type="SAM" id="MobiDB-lite"/>
    </source>
</evidence>
<dbReference type="InterPro" id="IPR003995">
    <property type="entry name" value="RTX_toxin_determinant-A"/>
</dbReference>
<name>A0ABW3U8F1_9GAMM</name>
<dbReference type="EMBL" id="JBHTLR010000007">
    <property type="protein sequence ID" value="MFD1216105.1"/>
    <property type="molecule type" value="Genomic_DNA"/>
</dbReference>
<evidence type="ECO:0000256" key="2">
    <source>
        <dbReference type="ARBA" id="ARBA00004613"/>
    </source>
</evidence>
<dbReference type="PRINTS" id="PR01488">
    <property type="entry name" value="RTXTOXINA"/>
</dbReference>
<feature type="domain" description="Haemolysin-type calcium binding-related" evidence="10">
    <location>
        <begin position="987"/>
        <end position="1022"/>
    </location>
</feature>
<evidence type="ECO:0000256" key="8">
    <source>
        <dbReference type="ARBA" id="ARBA00023136"/>
    </source>
</evidence>
<feature type="region of interest" description="Disordered" evidence="9">
    <location>
        <begin position="1061"/>
        <end position="1107"/>
    </location>
</feature>
<feature type="region of interest" description="Disordered" evidence="9">
    <location>
        <begin position="314"/>
        <end position="335"/>
    </location>
</feature>
<feature type="region of interest" description="Disordered" evidence="9">
    <location>
        <begin position="187"/>
        <end position="219"/>
    </location>
</feature>
<evidence type="ECO:0000313" key="12">
    <source>
        <dbReference type="Proteomes" id="UP001597264"/>
    </source>
</evidence>
<dbReference type="PRINTS" id="PR00313">
    <property type="entry name" value="CABNDNGRPT"/>
</dbReference>
<evidence type="ECO:0000256" key="6">
    <source>
        <dbReference type="ARBA" id="ARBA00022837"/>
    </source>
</evidence>
<dbReference type="Gene3D" id="2.150.10.10">
    <property type="entry name" value="Serralysin-like metalloprotease, C-terminal"/>
    <property type="match status" value="15"/>
</dbReference>
<dbReference type="Gene3D" id="2.160.20.160">
    <property type="match status" value="1"/>
</dbReference>
<reference evidence="12" key="1">
    <citation type="journal article" date="2019" name="Int. J. Syst. Evol. Microbiol.">
        <title>The Global Catalogue of Microorganisms (GCM) 10K type strain sequencing project: providing services to taxonomists for standard genome sequencing and annotation.</title>
        <authorList>
            <consortium name="The Broad Institute Genomics Platform"/>
            <consortium name="The Broad Institute Genome Sequencing Center for Infectious Disease"/>
            <person name="Wu L."/>
            <person name="Ma J."/>
        </authorList>
    </citation>
    <scope>NUCLEOTIDE SEQUENCE [LARGE SCALE GENOMIC DNA]</scope>
    <source>
        <strain evidence="12">CCUG 54356</strain>
    </source>
</reference>
<sequence>MVSNDIITYEDSEGRFVVYDGKGPDNNGIVNPLDLRNFTEILPYKGAVAIGGGGDDIIYGTSFENDELIGGAGNDSLDGGDGADKMVGGLDDDIYVVDHEDDQVIENQNEGTDRVQTSITYTLSENVEELELTGSDNIDGTGNSLDNIIHGNSGDNTLQGEEGTDEIYGLEGQDIIYGGSGDDKIFGGENDDELYGDGGTDQLNGGNGSDTLKGGDGNDILDGEEGADYLYGGSGNDIYAADSEDEITDDDGKGSVYLDGSLLAGGTREEDDPENEYRDSRGNVYVLSGSTLTINDGLTIHNYSKDQSSLNIVLSDEEEEEDESPETDDAENRTSPIVIDLDGDGIETLAVGASYFDLNGDGLSELSGWVGADDGLLVHDRDGNGRISSGAELFGNHSILSSGEAAEHGFQALAEYDSNGDGVVDAQDSAFSTLQVWRDLNGNGISDAGELQSLTDSGVVSISTGYSDSDQVDAHGHEHRQVATVMLSDGTASTAADVWFKVDASRRVNSGDIELTPDVLFLPSAKGFGKVHDLRQAMTLDPDLKNLLADYVSAADDSARDALLDDLIYRWAGAADVDPYSRDPSKIYGHVMDARQLVTLENLVGRPYMGTWCWGERDPNPHGQAAPLLIAEYEEFKRFTAAQILAQTEYAEELDIIQSAFGSDAHGITVAWDQLQGRLETLLASGEAERISGVITVLTDLGTYSPSYRDKRDAAFQAIAASSVDLAPFFDFSSVIGTSEGDSLNGTRTGTIFYGLDGDDQLYGYGSGDSYHFASGHGDDVILDRGGMDQLVFGEGITKDSLEFSRNTTSVWVHVKNQDGGDAGSLRIDNFFDFDGTLDFGAVELIRFADGSSLGQSEILELLVQSSLTENDDLVFGSASGDTIDGLAGSDSVHGLAGNDQISGGAGDDVLMGDDGDDLITGGIGDDRLIGGRGSDVYQFDAGHGNDVIDNAAEAEGKRDRVVFGQGIVPSAVDLERLGDDLLIQTSTNDSIRLANYFRSEAADGTAVDEILFDDGTVWGIEDVKSLVLQASDDSDVIKGYGSNDTLDGLAGDDQLFGYAGEDTLSGGDGSDSLDGGLGDDQLFGNDGNDELRGDEGSDLLNGGAGDDRLYGGAGEDTLLGGAGQDLLRGDTGNDTLRGGDGDDALTAGAGNDLLAGGKGNDHLDGGTGTNRYLFARGDGQDVISDAYDDVVTIYVSDLSLDGLVFRRNGTDLEVTFQDSVGDQLTLTSFFPEETPIVGIRVEYGAGLSTAIDPAQLRLLTLEGTGAADLIRAYSSDDSIEALGGDDTVFAGAGNDHLQGGDGNDTLFAGDGDDLLEGGTGNDRLEGGEGSDRYQFSTGWGEDLITDTAGSDSVYFSDVEPADLQLRRDGFDLVVTNLVTGDELRVQGQFSDQAGMAGKTAIEQFEFQDGSIWNYEAIKLKALEGSGQDDSIYGHADDDAIIAGAGDDFVQAADGNDTVDGGDGLDTLHGGSGDDTLSGGGGDDLLRGGAGKDTLNGDAGNDKLYGDGGEDLLSGGDGSDELYGNGQLLGGAGDDVLWGAGTLHGGDDNDQLYGSGLLSGGAGDDLLEGIGTLDGGDGNDELRGLGSDILIGGAGDDTLIADTGTWSGSASTLAGGTGDDTLYGSFGDDIYQFNLGDGRDTLIERRDGEAYGNVDPSMDTLQFGPGIDVGDLQFIRTGDDLQIEHSNGADAITIRNWFQEPTDHYKVNRFEFAGGTLLTAADVEARTVTMGTDAAETLLGYRDLNEEVHAGDGDDKVWGRTGNDEIYGEAGDDYLDGEEGDDRLFGGDGIDNLVGRSGDDYLVGGLGGDTLQGGTGSDQLFGQDGEDKLFGGDGDDHLDGGADDDYFEAGAGNDTLLGGSGNDQLSGGVGDDQLSGGTGDDKYVFGAGDGHDEILNGDGGFDGVLFAGGLTEERLTFSRDGDDLLILVDDGSSDSVRVRDHFLGGDFAIDWVQPDGGFMISTQEINQRVEGGQTGEYDSVITGTTDGEQLVGSAGSDLIEGLGGDDTVFGMGGDDRLEGGDGADRLYGGNGGGVGTGNDVIVGGAGNDVLSGGDGDDQLFGGAGDDDYYYAAGHGVDVIDNSGGGTDGVFFVDGLERSRLSYHRDGDDLVILVDGDLQQQVRVTDHFLGGDYAITYIQPDDGGYSIPAADLDALLTPMPDGSGGGDNGGGETDPGDGEGDEGSGGDSEPAPEPGLGGDDTINGTAASDTLVAGSGNDTLSGGAGNDRLLGGEGDDVYVFTGGQDLIEESSGTDTLKFAAGITFNQVASGLLKSGDDLVLRVGGGTDQVTLKDFFLGGDALVETIEFESGGQLTAEQIFGAFGLPVPAPQEGYAQTLDGSAGDDAALDGGAEADLIRGFNGNDQLSGASGDDHLEGGNGADILSGGSGDDQLIGGRGDDLYVFNAGDGQDVIDNTGGGLDVLRFEDIGFNDVASGLQKSGDNLVLQVSGGSDQVTLRDFFKGGDHAIDRIEFSSGGELTADQIFGAFGLSNPDPVGSPDYQGLPDERGFGTLTVGSSADEIILASSDADFIDAGAGSDQLHGNLGDDYLVGGEGDDTYHFAAGGGVDTINNFSNSAGNDELQFADGIDESDLWFHRDGDDLVVDLLGTQDQVRVQDWYLDPANQLDAVRTDDAVITASEVEQLVTAMAAFGAPAGGELNLTPEDQSQVNTAIVAAWQASA</sequence>
<feature type="compositionally biased region" description="Acidic residues" evidence="9">
    <location>
        <begin position="2173"/>
        <end position="2183"/>
    </location>
</feature>
<evidence type="ECO:0000256" key="1">
    <source>
        <dbReference type="ARBA" id="ARBA00004370"/>
    </source>
</evidence>
<keyword evidence="7" id="KW-0843">Virulence</keyword>
<evidence type="ECO:0000256" key="5">
    <source>
        <dbReference type="ARBA" id="ARBA00022737"/>
    </source>
</evidence>
<feature type="region of interest" description="Disordered" evidence="9">
    <location>
        <begin position="1453"/>
        <end position="1503"/>
    </location>
</feature>
<feature type="compositionally biased region" description="Low complexity" evidence="9">
    <location>
        <begin position="1063"/>
        <end position="1087"/>
    </location>
</feature>
<organism evidence="11 12">
    <name type="scientific">Microbulbifer celer</name>
    <dbReference type="NCBI Taxonomy" id="435905"/>
    <lineage>
        <taxon>Bacteria</taxon>
        <taxon>Pseudomonadati</taxon>
        <taxon>Pseudomonadota</taxon>
        <taxon>Gammaproteobacteria</taxon>
        <taxon>Cellvibrionales</taxon>
        <taxon>Microbulbiferaceae</taxon>
        <taxon>Microbulbifer</taxon>
    </lineage>
</organism>
<feature type="domain" description="Haemolysin-type calcium binding-related" evidence="10">
    <location>
        <begin position="1680"/>
        <end position="1722"/>
    </location>
</feature>
<feature type="compositionally biased region" description="Gly residues" evidence="9">
    <location>
        <begin position="1470"/>
        <end position="1491"/>
    </location>
</feature>
<feature type="compositionally biased region" description="Acidic residues" evidence="9">
    <location>
        <begin position="315"/>
        <end position="329"/>
    </location>
</feature>
<evidence type="ECO:0000256" key="4">
    <source>
        <dbReference type="ARBA" id="ARBA00022656"/>
    </source>
</evidence>
<dbReference type="Proteomes" id="UP001597264">
    <property type="component" value="Unassembled WGS sequence"/>
</dbReference>
<evidence type="ECO:0000256" key="7">
    <source>
        <dbReference type="ARBA" id="ARBA00023026"/>
    </source>
</evidence>
<keyword evidence="3" id="KW-0964">Secreted</keyword>
<dbReference type="RefSeq" id="WP_377563511.1">
    <property type="nucleotide sequence ID" value="NZ_CP087715.1"/>
</dbReference>
<dbReference type="InterPro" id="IPR018511">
    <property type="entry name" value="Hemolysin-typ_Ca-bd_CS"/>
</dbReference>
<evidence type="ECO:0000313" key="11">
    <source>
        <dbReference type="EMBL" id="MFD1216105.1"/>
    </source>
</evidence>
<proteinExistence type="predicted"/>
<feature type="domain" description="Haemolysin-type calcium binding-related" evidence="10">
    <location>
        <begin position="1372"/>
        <end position="1416"/>
    </location>
</feature>
<keyword evidence="8" id="KW-0472">Membrane</keyword>
<dbReference type="PANTHER" id="PTHR38340">
    <property type="entry name" value="S-LAYER PROTEIN"/>
    <property type="match status" value="1"/>
</dbReference>
<dbReference type="InterPro" id="IPR001343">
    <property type="entry name" value="Hemolysn_Ca-bd"/>
</dbReference>
<evidence type="ECO:0000256" key="3">
    <source>
        <dbReference type="ARBA" id="ARBA00022525"/>
    </source>
</evidence>
<dbReference type="SUPFAM" id="SSF51120">
    <property type="entry name" value="beta-Roll"/>
    <property type="match status" value="12"/>
</dbReference>
<gene>
    <name evidence="11" type="ORF">ACFQ2X_05810</name>
</gene>
<dbReference type="InterPro" id="IPR011049">
    <property type="entry name" value="Serralysin-like_metalloprot_C"/>
</dbReference>
<feature type="domain" description="Haemolysin-type calcium binding-related" evidence="10">
    <location>
        <begin position="2441"/>
        <end position="2481"/>
    </location>
</feature>
<comment type="caution">
    <text evidence="11">The sequence shown here is derived from an EMBL/GenBank/DDBJ whole genome shotgun (WGS) entry which is preliminary data.</text>
</comment>
<keyword evidence="6" id="KW-0106">Calcium</keyword>
<feature type="region of interest" description="Disordered" evidence="9">
    <location>
        <begin position="1122"/>
        <end position="1144"/>
    </location>
</feature>
<protein>
    <submittedName>
        <fullName evidence="11">Calcium-binding protein</fullName>
    </submittedName>
</protein>
<keyword evidence="4" id="KW-0800">Toxin</keyword>
<dbReference type="PROSITE" id="PS00330">
    <property type="entry name" value="HEMOLYSIN_CALCIUM"/>
    <property type="match status" value="22"/>
</dbReference>
<feature type="region of interest" description="Disordered" evidence="9">
    <location>
        <begin position="2153"/>
        <end position="2227"/>
    </location>
</feature>
<evidence type="ECO:0000259" key="10">
    <source>
        <dbReference type="Pfam" id="PF06594"/>
    </source>
</evidence>
<dbReference type="InterPro" id="IPR050557">
    <property type="entry name" value="RTX_toxin/Mannuronan_C5-epim"/>
</dbReference>
<dbReference type="Pfam" id="PF06594">
    <property type="entry name" value="HCBP_related"/>
    <property type="match status" value="5"/>
</dbReference>
<dbReference type="InterPro" id="IPR010566">
    <property type="entry name" value="Haemolys_ca-bd"/>
</dbReference>